<gene>
    <name evidence="1" type="ORF">ACAOBT_LOCUS34824</name>
</gene>
<organism evidence="1 2">
    <name type="scientific">Acanthoscelides obtectus</name>
    <name type="common">Bean weevil</name>
    <name type="synonym">Bruchus obtectus</name>
    <dbReference type="NCBI Taxonomy" id="200917"/>
    <lineage>
        <taxon>Eukaryota</taxon>
        <taxon>Metazoa</taxon>
        <taxon>Ecdysozoa</taxon>
        <taxon>Arthropoda</taxon>
        <taxon>Hexapoda</taxon>
        <taxon>Insecta</taxon>
        <taxon>Pterygota</taxon>
        <taxon>Neoptera</taxon>
        <taxon>Endopterygota</taxon>
        <taxon>Coleoptera</taxon>
        <taxon>Polyphaga</taxon>
        <taxon>Cucujiformia</taxon>
        <taxon>Chrysomeloidea</taxon>
        <taxon>Chrysomelidae</taxon>
        <taxon>Bruchinae</taxon>
        <taxon>Bruchini</taxon>
        <taxon>Acanthoscelides</taxon>
    </lineage>
</organism>
<protein>
    <submittedName>
        <fullName evidence="1">Uncharacterized protein</fullName>
    </submittedName>
</protein>
<sequence>MKLLENVSKVFRGSLQIPCMGYMAKSSTSRYLHQVTTAEEDWKCRLHPPALPTDEITWICSECGDWMCKPSVELPKINMTVHEALQNPVLGISEPLCDDLVVCLSNPRYQVLS</sequence>
<dbReference type="AlphaFoldDB" id="A0A9P0MMS4"/>
<evidence type="ECO:0000313" key="1">
    <source>
        <dbReference type="EMBL" id="CAH2015562.1"/>
    </source>
</evidence>
<dbReference type="OrthoDB" id="1696965at2759"/>
<comment type="caution">
    <text evidence="1">The sequence shown here is derived from an EMBL/GenBank/DDBJ whole genome shotgun (WGS) entry which is preliminary data.</text>
</comment>
<keyword evidence="2" id="KW-1185">Reference proteome</keyword>
<evidence type="ECO:0000313" key="2">
    <source>
        <dbReference type="Proteomes" id="UP001152888"/>
    </source>
</evidence>
<reference evidence="1" key="1">
    <citation type="submission" date="2022-03" db="EMBL/GenBank/DDBJ databases">
        <authorList>
            <person name="Sayadi A."/>
        </authorList>
    </citation>
    <scope>NUCLEOTIDE SEQUENCE</scope>
</reference>
<proteinExistence type="predicted"/>
<dbReference type="EMBL" id="CAKOFQ010008712">
    <property type="protein sequence ID" value="CAH2015562.1"/>
    <property type="molecule type" value="Genomic_DNA"/>
</dbReference>
<dbReference type="Proteomes" id="UP001152888">
    <property type="component" value="Unassembled WGS sequence"/>
</dbReference>
<name>A0A9P0MMS4_ACAOB</name>
<accession>A0A9P0MMS4</accession>